<proteinExistence type="predicted"/>
<evidence type="ECO:0008006" key="4">
    <source>
        <dbReference type="Google" id="ProtNLM"/>
    </source>
</evidence>
<evidence type="ECO:0000313" key="2">
    <source>
        <dbReference type="EMBL" id="SHJ63684.1"/>
    </source>
</evidence>
<dbReference type="STRING" id="797419.SAMN05216556_11571"/>
<reference evidence="3" key="1">
    <citation type="submission" date="2016-11" db="EMBL/GenBank/DDBJ databases">
        <authorList>
            <person name="Varghese N."/>
            <person name="Submissions S."/>
        </authorList>
    </citation>
    <scope>NUCLEOTIDE SEQUENCE [LARGE SCALE GENOMIC DNA]</scope>
    <source>
        <strain evidence="3">DSM 26349</strain>
    </source>
</reference>
<dbReference type="InterPro" id="IPR021457">
    <property type="entry name" value="DUF3108"/>
</dbReference>
<accession>A0A1M6KXR3</accession>
<keyword evidence="3" id="KW-1185">Reference proteome</keyword>
<dbReference type="Proteomes" id="UP000184172">
    <property type="component" value="Unassembled WGS sequence"/>
</dbReference>
<name>A0A1M6KXR3_9FLAO</name>
<feature type="signal peptide" evidence="1">
    <location>
        <begin position="1"/>
        <end position="19"/>
    </location>
</feature>
<protein>
    <recommendedName>
        <fullName evidence="4">ATP-dependent exonuclease</fullName>
    </recommendedName>
</protein>
<feature type="chain" id="PRO_5009919081" description="ATP-dependent exonuclease" evidence="1">
    <location>
        <begin position="20"/>
        <end position="257"/>
    </location>
</feature>
<dbReference type="OrthoDB" id="9808473at2"/>
<keyword evidence="1" id="KW-0732">Signal</keyword>
<dbReference type="Pfam" id="PF11306">
    <property type="entry name" value="DUF3108"/>
    <property type="match status" value="1"/>
</dbReference>
<gene>
    <name evidence="2" type="ORF">SAMN04487908_12166</name>
</gene>
<dbReference type="RefSeq" id="WP_073220016.1">
    <property type="nucleotide sequence ID" value="NZ_FNNS01000015.1"/>
</dbReference>
<organism evidence="2 3">
    <name type="scientific">Aequorivita viscosa</name>
    <dbReference type="NCBI Taxonomy" id="797419"/>
    <lineage>
        <taxon>Bacteria</taxon>
        <taxon>Pseudomonadati</taxon>
        <taxon>Bacteroidota</taxon>
        <taxon>Flavobacteriia</taxon>
        <taxon>Flavobacteriales</taxon>
        <taxon>Flavobacteriaceae</taxon>
        <taxon>Aequorivita</taxon>
    </lineage>
</organism>
<dbReference type="EMBL" id="FQYV01000021">
    <property type="protein sequence ID" value="SHJ63684.1"/>
    <property type="molecule type" value="Genomic_DNA"/>
</dbReference>
<evidence type="ECO:0000313" key="3">
    <source>
        <dbReference type="Proteomes" id="UP000184172"/>
    </source>
</evidence>
<sequence>MKKILPIFLLLFITAISFGQKEAYGDGEWFKFRVHYGFVTAGYATLGVESKTLKGKEVYHVRGFGETVGVSRWFFKVEDDYQSYIDSEKNIPYKFIRKIDEGGYTKDIEVDFDHNLKKATVKDKKHNETSVFSFPEETQDMISAFYYLRNNLDTKTIKEGDVIEMNMFFDKENFKFQLKFIGREVLSTNFGRVNTLIFRPYVQSGRVFKEKESLTVWVSDDDNKIPLLIKANLAVGSLKATLSEFKGLKHSFKIIAK</sequence>
<evidence type="ECO:0000256" key="1">
    <source>
        <dbReference type="SAM" id="SignalP"/>
    </source>
</evidence>
<dbReference type="AlphaFoldDB" id="A0A1M6KXR3"/>